<dbReference type="PANTHER" id="PTHR46641">
    <property type="entry name" value="FMRFAMIDE RECEPTOR-RELATED"/>
    <property type="match status" value="1"/>
</dbReference>
<keyword evidence="4 5" id="KW-0472">Membrane</keyword>
<evidence type="ECO:0000313" key="8">
    <source>
        <dbReference type="Proteomes" id="UP001177023"/>
    </source>
</evidence>
<dbReference type="Pfam" id="PF00001">
    <property type="entry name" value="7tm_1"/>
    <property type="match status" value="1"/>
</dbReference>
<comment type="subcellular location">
    <subcellularLocation>
        <location evidence="1">Membrane</location>
    </subcellularLocation>
</comment>
<keyword evidence="3 5" id="KW-1133">Transmembrane helix</keyword>
<organism evidence="7 8">
    <name type="scientific">Mesorhabditis spiculigera</name>
    <dbReference type="NCBI Taxonomy" id="96644"/>
    <lineage>
        <taxon>Eukaryota</taxon>
        <taxon>Metazoa</taxon>
        <taxon>Ecdysozoa</taxon>
        <taxon>Nematoda</taxon>
        <taxon>Chromadorea</taxon>
        <taxon>Rhabditida</taxon>
        <taxon>Rhabditina</taxon>
        <taxon>Rhabditomorpha</taxon>
        <taxon>Rhabditoidea</taxon>
        <taxon>Rhabditidae</taxon>
        <taxon>Mesorhabditinae</taxon>
        <taxon>Mesorhabditis</taxon>
    </lineage>
</organism>
<evidence type="ECO:0000256" key="4">
    <source>
        <dbReference type="ARBA" id="ARBA00023136"/>
    </source>
</evidence>
<feature type="non-terminal residue" evidence="7">
    <location>
        <position position="247"/>
    </location>
</feature>
<protein>
    <recommendedName>
        <fullName evidence="6">G-protein coupled receptors family 1 profile domain-containing protein</fullName>
    </recommendedName>
</protein>
<feature type="transmembrane region" description="Helical" evidence="5">
    <location>
        <begin position="101"/>
        <end position="120"/>
    </location>
</feature>
<evidence type="ECO:0000256" key="3">
    <source>
        <dbReference type="ARBA" id="ARBA00022989"/>
    </source>
</evidence>
<dbReference type="EMBL" id="CATQJA010002631">
    <property type="protein sequence ID" value="CAJ0574589.1"/>
    <property type="molecule type" value="Genomic_DNA"/>
</dbReference>
<dbReference type="PANTHER" id="PTHR46641:SF24">
    <property type="entry name" value="G-PROTEIN COUPLED RECEPTORS FAMILY 1 PROFILE DOMAIN-CONTAINING PROTEIN"/>
    <property type="match status" value="1"/>
</dbReference>
<feature type="transmembrane region" description="Helical" evidence="5">
    <location>
        <begin position="140"/>
        <end position="159"/>
    </location>
</feature>
<evidence type="ECO:0000256" key="1">
    <source>
        <dbReference type="ARBA" id="ARBA00004370"/>
    </source>
</evidence>
<sequence length="247" mass="27848">MTLAAVTGFSILYKLPAFFEIQLDDQGQMVPTALRYNPTYQLYNNVVAYSILMLVIPWTIIIILNFIVILRVREAYGNRCSMAQHSVRRSIRKRDDAERRCTLMAVVMISLFFLCNFPSLINNFIETLSDGLIFRHRIPISNLLVCVNSATNILIYCVFNRKFRRAIQGLIGLKSQPSDSDSRKGVLERAGSYMISGFAVRMMAGAGQAAQWRHRSLNGSTKSTQTRFGDVATPPEESQLLVKLTPA</sequence>
<feature type="domain" description="G-protein coupled receptors family 1 profile" evidence="6">
    <location>
        <begin position="1"/>
        <end position="156"/>
    </location>
</feature>
<dbReference type="Gene3D" id="1.20.1070.10">
    <property type="entry name" value="Rhodopsin 7-helix transmembrane proteins"/>
    <property type="match status" value="1"/>
</dbReference>
<dbReference type="GO" id="GO:0004930">
    <property type="term" value="F:G protein-coupled receptor activity"/>
    <property type="evidence" value="ECO:0007669"/>
    <property type="project" value="InterPro"/>
</dbReference>
<feature type="transmembrane region" description="Helical" evidence="5">
    <location>
        <begin position="46"/>
        <end position="70"/>
    </location>
</feature>
<dbReference type="SUPFAM" id="SSF81321">
    <property type="entry name" value="Family A G protein-coupled receptor-like"/>
    <property type="match status" value="1"/>
</dbReference>
<dbReference type="AlphaFoldDB" id="A0AA36G101"/>
<dbReference type="InterPro" id="IPR017452">
    <property type="entry name" value="GPCR_Rhodpsn_7TM"/>
</dbReference>
<evidence type="ECO:0000256" key="2">
    <source>
        <dbReference type="ARBA" id="ARBA00022692"/>
    </source>
</evidence>
<dbReference type="CDD" id="cd14978">
    <property type="entry name" value="7tmA_FMRFamide_R-like"/>
    <property type="match status" value="1"/>
</dbReference>
<gene>
    <name evidence="7" type="ORF">MSPICULIGERA_LOCUS12921</name>
</gene>
<evidence type="ECO:0000259" key="6">
    <source>
        <dbReference type="PROSITE" id="PS50262"/>
    </source>
</evidence>
<keyword evidence="2 5" id="KW-0812">Transmembrane</keyword>
<dbReference type="Proteomes" id="UP001177023">
    <property type="component" value="Unassembled WGS sequence"/>
</dbReference>
<dbReference type="InterPro" id="IPR052954">
    <property type="entry name" value="GPCR-Ligand_Int"/>
</dbReference>
<evidence type="ECO:0000313" key="7">
    <source>
        <dbReference type="EMBL" id="CAJ0574589.1"/>
    </source>
</evidence>
<proteinExistence type="predicted"/>
<comment type="caution">
    <text evidence="7">The sequence shown here is derived from an EMBL/GenBank/DDBJ whole genome shotgun (WGS) entry which is preliminary data.</text>
</comment>
<accession>A0AA36G101</accession>
<dbReference type="GO" id="GO:0016020">
    <property type="term" value="C:membrane"/>
    <property type="evidence" value="ECO:0007669"/>
    <property type="project" value="UniProtKB-SubCell"/>
</dbReference>
<dbReference type="PRINTS" id="PR00237">
    <property type="entry name" value="GPCRRHODOPSN"/>
</dbReference>
<reference evidence="7" key="1">
    <citation type="submission" date="2023-06" db="EMBL/GenBank/DDBJ databases">
        <authorList>
            <person name="Delattre M."/>
        </authorList>
    </citation>
    <scope>NUCLEOTIDE SEQUENCE</scope>
    <source>
        <strain evidence="7">AF72</strain>
    </source>
</reference>
<name>A0AA36G101_9BILA</name>
<dbReference type="PROSITE" id="PS50262">
    <property type="entry name" value="G_PROTEIN_RECEP_F1_2"/>
    <property type="match status" value="1"/>
</dbReference>
<evidence type="ECO:0000256" key="5">
    <source>
        <dbReference type="SAM" id="Phobius"/>
    </source>
</evidence>
<dbReference type="InterPro" id="IPR000276">
    <property type="entry name" value="GPCR_Rhodpsn"/>
</dbReference>
<keyword evidence="8" id="KW-1185">Reference proteome</keyword>